<evidence type="ECO:0000313" key="4">
    <source>
        <dbReference type="Proteomes" id="UP000541610"/>
    </source>
</evidence>
<reference evidence="3 4" key="1">
    <citation type="submission" date="2020-04" db="EMBL/GenBank/DDBJ databases">
        <title>Perkinsus olseni comparative genomics.</title>
        <authorList>
            <person name="Bogema D.R."/>
        </authorList>
    </citation>
    <scope>NUCLEOTIDE SEQUENCE [LARGE SCALE GENOMIC DNA]</scope>
    <source>
        <strain evidence="3">00978-12</strain>
    </source>
</reference>
<comment type="caution">
    <text evidence="3">The sequence shown here is derived from an EMBL/GenBank/DDBJ whole genome shotgun (WGS) entry which is preliminary data.</text>
</comment>
<feature type="compositionally biased region" description="Basic and acidic residues" evidence="1">
    <location>
        <begin position="49"/>
        <end position="67"/>
    </location>
</feature>
<feature type="domain" description="C2" evidence="2">
    <location>
        <begin position="151"/>
        <end position="257"/>
    </location>
</feature>
<organism evidence="3 4">
    <name type="scientific">Perkinsus olseni</name>
    <name type="common">Perkinsus atlanticus</name>
    <dbReference type="NCBI Taxonomy" id="32597"/>
    <lineage>
        <taxon>Eukaryota</taxon>
        <taxon>Sar</taxon>
        <taxon>Alveolata</taxon>
        <taxon>Perkinsozoa</taxon>
        <taxon>Perkinsea</taxon>
        <taxon>Perkinsida</taxon>
        <taxon>Perkinsidae</taxon>
        <taxon>Perkinsus</taxon>
    </lineage>
</organism>
<evidence type="ECO:0000256" key="1">
    <source>
        <dbReference type="SAM" id="MobiDB-lite"/>
    </source>
</evidence>
<feature type="region of interest" description="Disordered" evidence="1">
    <location>
        <begin position="1"/>
        <end position="73"/>
    </location>
</feature>
<dbReference type="InterPro" id="IPR035892">
    <property type="entry name" value="C2_domain_sf"/>
</dbReference>
<dbReference type="SUPFAM" id="SSF49562">
    <property type="entry name" value="C2 domain (Calcium/lipid-binding domain, CaLB)"/>
    <property type="match status" value="1"/>
</dbReference>
<feature type="compositionally biased region" description="Basic and acidic residues" evidence="1">
    <location>
        <begin position="22"/>
        <end position="39"/>
    </location>
</feature>
<gene>
    <name evidence="3" type="ORF">FOZ60_006490</name>
</gene>
<sequence length="777" mass="85926">MSLESAVAKGDIRTAKKLRNWLGDRKGKHENDDEVEKRHLFGKKKARKGDRPVEDALPRIDEPKPEEPTTGQWEVDTRENFKARLNAASPPPDVGGKRLWLTHIHHYHNTFDGLEPGDRDFHRLTAVLGPKKSVPVFEENGPCGAVTLNAFSLKGVPRGILGGVRPYLMLHMACSGGKKRRAGRTARLMRYKKSVEEYICNESFVLHVYHPVTVLRLRVMLRRSALNMLGDDEVLGEVLFPIRKAVPGKTIEGWFHLEPSEDYDGLYCGRIKLSIRVDYLSKIDQICANFATPPEKLRHLPKYNPANVYTSAMRIKELLWDKSLRDVFFDFKKVGSWDPTHLRVSVVPMVSWLALCRWLPGDRLFGMITLLLAGILAKTYHRTKAKGRLGCLAGDKGDRDQAAMVQALSESLPTIVPEKKKISTSRRALDDLYALPGFTKPAALKDRKKQKNILKQNRKHRNLATGAVHGFTRAGGKITSGVAGVFASPVRGLQQEGAKGLIKGTALGITGLVTGTVGGVAGAVAAVGAGAVNTGIALGRGTAHVVGLGDECEDWSATESEDSTDEEEVDENADPLPEFQGSKALGFAFFCSKFAPKDAQDGSEVPPAEDVQVDQSHYRVHSYFEMGERIHEVSQADVHPRGFDCHWPGLPQSFWSGMVHASADTPLDFSPDCWSYWHGAAYQWNSSTSDGESCLVRFTRSGQLLWRSRTRQNEVLHSSGCETRAYLAVRSTQQPRCIPRGFEVEEQEGKAEGTGGYLLNAANSSHSIAKLRMCMLN</sequence>
<accession>A0A7J6NNL6</accession>
<dbReference type="OrthoDB" id="439523at2759"/>
<dbReference type="EMBL" id="JABANP010000260">
    <property type="protein sequence ID" value="KAF4685502.1"/>
    <property type="molecule type" value="Genomic_DNA"/>
</dbReference>
<dbReference type="AlphaFoldDB" id="A0A7J6NNL6"/>
<feature type="region of interest" description="Disordered" evidence="1">
    <location>
        <begin position="554"/>
        <end position="573"/>
    </location>
</feature>
<evidence type="ECO:0000259" key="2">
    <source>
        <dbReference type="Pfam" id="PF00168"/>
    </source>
</evidence>
<dbReference type="Gene3D" id="2.60.40.150">
    <property type="entry name" value="C2 domain"/>
    <property type="match status" value="1"/>
</dbReference>
<protein>
    <recommendedName>
        <fullName evidence="2">C2 domain-containing protein</fullName>
    </recommendedName>
</protein>
<dbReference type="Proteomes" id="UP000541610">
    <property type="component" value="Unassembled WGS sequence"/>
</dbReference>
<evidence type="ECO:0000313" key="3">
    <source>
        <dbReference type="EMBL" id="KAF4685502.1"/>
    </source>
</evidence>
<proteinExistence type="predicted"/>
<dbReference type="InterPro" id="IPR000008">
    <property type="entry name" value="C2_dom"/>
</dbReference>
<name>A0A7J6NNL6_PEROL</name>
<dbReference type="Pfam" id="PF00168">
    <property type="entry name" value="C2"/>
    <property type="match status" value="1"/>
</dbReference>